<sequence>MARRQSRLVKYYRMVQGTIVRTYYNLPIGVVQCADWTDLPGNAWTAACLLTTLPGNRQEKEGRLGLHATVRTSQASTEHCQTISTLRDEEEWTGRPEQRAGCSDSAKVENRVAGWKHVVSDMPSDVVGLYRRSPTGQVLKLHDPCNLAVTEEAGNERSSLNYPISLKMGSDADGEPPRRATREEMREAKLPLPYRDSCAHLLIPLNRCRFENYYLPWKCVDERHSYEKCQYDEFKERVAKMEELRASKPGGRSN</sequence>
<dbReference type="InterPro" id="IPR008698">
    <property type="entry name" value="NDUB7"/>
</dbReference>
<gene>
    <name evidence="14" type="ORF">MKZ38_000736</name>
</gene>
<dbReference type="Pfam" id="PF05676">
    <property type="entry name" value="NDUF_B7"/>
    <property type="match status" value="1"/>
</dbReference>
<dbReference type="PANTHER" id="PTHR20900:SF0">
    <property type="entry name" value="NADH DEHYDROGENASE [UBIQUINONE] 1 BETA SUBCOMPLEX SUBUNIT 7"/>
    <property type="match status" value="1"/>
</dbReference>
<keyword evidence="10" id="KW-0496">Mitochondrion</keyword>
<keyword evidence="6" id="KW-0813">Transport</keyword>
<keyword evidence="11" id="KW-0472">Membrane</keyword>
<keyword evidence="12" id="KW-1015">Disulfide bond</keyword>
<accession>A0AAD5WMM8</accession>
<evidence type="ECO:0000256" key="5">
    <source>
        <dbReference type="ARBA" id="ARBA00018677"/>
    </source>
</evidence>
<organism evidence="14 15">
    <name type="scientific">Zalerion maritima</name>
    <dbReference type="NCBI Taxonomy" id="339359"/>
    <lineage>
        <taxon>Eukaryota</taxon>
        <taxon>Fungi</taxon>
        <taxon>Dikarya</taxon>
        <taxon>Ascomycota</taxon>
        <taxon>Pezizomycotina</taxon>
        <taxon>Sordariomycetes</taxon>
        <taxon>Lulworthiomycetidae</taxon>
        <taxon>Lulworthiales</taxon>
        <taxon>Lulworthiaceae</taxon>
        <taxon>Zalerion</taxon>
    </lineage>
</organism>
<comment type="function">
    <text evidence="1">Accessory subunit of the mitochondrial membrane respiratory chain NADH dehydrogenase (Complex I), that is believed not to be involved in catalysis. Complex I functions in the transfer of electrons from NADH to the respiratory chain. The immediate electron acceptor for the enzyme is believed to be ubiquinone.</text>
</comment>
<keyword evidence="9" id="KW-0249">Electron transport</keyword>
<dbReference type="PROSITE" id="PS51808">
    <property type="entry name" value="CHCH"/>
    <property type="match status" value="1"/>
</dbReference>
<keyword evidence="7" id="KW-0679">Respiratory chain</keyword>
<comment type="similarity">
    <text evidence="4">Belongs to the complex I NDUFB7 subunit family.</text>
</comment>
<evidence type="ECO:0000256" key="6">
    <source>
        <dbReference type="ARBA" id="ARBA00022448"/>
    </source>
</evidence>
<evidence type="ECO:0000256" key="12">
    <source>
        <dbReference type="ARBA" id="ARBA00023157"/>
    </source>
</evidence>
<evidence type="ECO:0000313" key="14">
    <source>
        <dbReference type="EMBL" id="KAJ2891202.1"/>
    </source>
</evidence>
<comment type="caution">
    <text evidence="14">The sequence shown here is derived from an EMBL/GenBank/DDBJ whole genome shotgun (WGS) entry which is preliminary data.</text>
</comment>
<comment type="subcellular location">
    <subcellularLocation>
        <location evidence="3">Mitochondrion inner membrane</location>
        <topology evidence="3">Peripheral membrane protein</topology>
    </subcellularLocation>
    <subcellularLocation>
        <location evidence="2">Mitochondrion intermembrane space</location>
    </subcellularLocation>
</comment>
<keyword evidence="15" id="KW-1185">Reference proteome</keyword>
<feature type="region of interest" description="Disordered" evidence="13">
    <location>
        <begin position="163"/>
        <end position="184"/>
    </location>
</feature>
<proteinExistence type="inferred from homology"/>
<dbReference type="GO" id="GO:0005743">
    <property type="term" value="C:mitochondrial inner membrane"/>
    <property type="evidence" value="ECO:0007669"/>
    <property type="project" value="UniProtKB-SubCell"/>
</dbReference>
<dbReference type="PANTHER" id="PTHR20900">
    <property type="entry name" value="NADH:UBIQUINONE OXIDOREDUCTASE B18-LIKE SUBUNIT"/>
    <property type="match status" value="1"/>
</dbReference>
<evidence type="ECO:0000256" key="8">
    <source>
        <dbReference type="ARBA" id="ARBA00022792"/>
    </source>
</evidence>
<protein>
    <recommendedName>
        <fullName evidence="5">NADH dehydrogenase [ubiquinone] 1 beta subcomplex subunit 7</fullName>
    </recommendedName>
</protein>
<evidence type="ECO:0000256" key="3">
    <source>
        <dbReference type="ARBA" id="ARBA00004637"/>
    </source>
</evidence>
<evidence type="ECO:0000313" key="15">
    <source>
        <dbReference type="Proteomes" id="UP001201980"/>
    </source>
</evidence>
<dbReference type="EMBL" id="JAKWBI020001176">
    <property type="protein sequence ID" value="KAJ2891202.1"/>
    <property type="molecule type" value="Genomic_DNA"/>
</dbReference>
<evidence type="ECO:0000256" key="2">
    <source>
        <dbReference type="ARBA" id="ARBA00004569"/>
    </source>
</evidence>
<keyword evidence="8" id="KW-0999">Mitochondrion inner membrane</keyword>
<evidence type="ECO:0000256" key="11">
    <source>
        <dbReference type="ARBA" id="ARBA00023136"/>
    </source>
</evidence>
<evidence type="ECO:0000256" key="4">
    <source>
        <dbReference type="ARBA" id="ARBA00008006"/>
    </source>
</evidence>
<evidence type="ECO:0000256" key="10">
    <source>
        <dbReference type="ARBA" id="ARBA00023128"/>
    </source>
</evidence>
<dbReference type="GO" id="GO:0005758">
    <property type="term" value="C:mitochondrial intermembrane space"/>
    <property type="evidence" value="ECO:0007669"/>
    <property type="project" value="UniProtKB-SubCell"/>
</dbReference>
<feature type="compositionally biased region" description="Basic and acidic residues" evidence="13">
    <location>
        <begin position="175"/>
        <end position="184"/>
    </location>
</feature>
<evidence type="ECO:0000256" key="13">
    <source>
        <dbReference type="SAM" id="MobiDB-lite"/>
    </source>
</evidence>
<dbReference type="AlphaFoldDB" id="A0AAD5WMM8"/>
<reference evidence="14" key="1">
    <citation type="submission" date="2022-07" db="EMBL/GenBank/DDBJ databases">
        <title>Draft genome sequence of Zalerion maritima ATCC 34329, a (micro)plastics degrading marine fungus.</title>
        <authorList>
            <person name="Paco A."/>
            <person name="Goncalves M.F.M."/>
            <person name="Rocha-Santos T.A.P."/>
            <person name="Alves A."/>
        </authorList>
    </citation>
    <scope>NUCLEOTIDE SEQUENCE</scope>
    <source>
        <strain evidence="14">ATCC 34329</strain>
    </source>
</reference>
<dbReference type="Proteomes" id="UP001201980">
    <property type="component" value="Unassembled WGS sequence"/>
</dbReference>
<evidence type="ECO:0000256" key="9">
    <source>
        <dbReference type="ARBA" id="ARBA00022982"/>
    </source>
</evidence>
<evidence type="ECO:0000256" key="1">
    <source>
        <dbReference type="ARBA" id="ARBA00003195"/>
    </source>
</evidence>
<name>A0AAD5WMM8_9PEZI</name>
<evidence type="ECO:0000256" key="7">
    <source>
        <dbReference type="ARBA" id="ARBA00022660"/>
    </source>
</evidence>